<dbReference type="PANTHER" id="PTHR23419:SF8">
    <property type="entry name" value="FI09726P"/>
    <property type="match status" value="1"/>
</dbReference>
<dbReference type="InterPro" id="IPR004323">
    <property type="entry name" value="Ion_tolerance_CutA"/>
</dbReference>
<comment type="similarity">
    <text evidence="1">Belongs to the CutA family.</text>
</comment>
<dbReference type="Pfam" id="PF03091">
    <property type="entry name" value="CutA1"/>
    <property type="match status" value="1"/>
</dbReference>
<comment type="caution">
    <text evidence="2">The sequence shown here is derived from an EMBL/GenBank/DDBJ whole genome shotgun (WGS) entry which is preliminary data.</text>
</comment>
<proteinExistence type="inferred from homology"/>
<sequence length="102" mass="12088">MILIYITCKNKAEAKKIGLALIKRRLTACCNIFPIASIYWWKGKVIKDKEAILIVKTLKRNFQEIEREVKKLHSYTVPCILEIPVREANRKYLSWLKKELLR</sequence>
<gene>
    <name evidence="2" type="ORF">LCGC14_0256530</name>
</gene>
<dbReference type="AlphaFoldDB" id="A0A0F9WN94"/>
<reference evidence="2" key="1">
    <citation type="journal article" date="2015" name="Nature">
        <title>Complex archaea that bridge the gap between prokaryotes and eukaryotes.</title>
        <authorList>
            <person name="Spang A."/>
            <person name="Saw J.H."/>
            <person name="Jorgensen S.L."/>
            <person name="Zaremba-Niedzwiedzka K."/>
            <person name="Martijn J."/>
            <person name="Lind A.E."/>
            <person name="van Eijk R."/>
            <person name="Schleper C."/>
            <person name="Guy L."/>
            <person name="Ettema T.J."/>
        </authorList>
    </citation>
    <scope>NUCLEOTIDE SEQUENCE</scope>
</reference>
<evidence type="ECO:0008006" key="3">
    <source>
        <dbReference type="Google" id="ProtNLM"/>
    </source>
</evidence>
<accession>A0A0F9WN94</accession>
<dbReference type="EMBL" id="LAZR01000136">
    <property type="protein sequence ID" value="KKN87611.1"/>
    <property type="molecule type" value="Genomic_DNA"/>
</dbReference>
<organism evidence="2">
    <name type="scientific">marine sediment metagenome</name>
    <dbReference type="NCBI Taxonomy" id="412755"/>
    <lineage>
        <taxon>unclassified sequences</taxon>
        <taxon>metagenomes</taxon>
        <taxon>ecological metagenomes</taxon>
    </lineage>
</organism>
<dbReference type="GO" id="GO:0010038">
    <property type="term" value="P:response to metal ion"/>
    <property type="evidence" value="ECO:0007669"/>
    <property type="project" value="InterPro"/>
</dbReference>
<protein>
    <recommendedName>
        <fullName evidence="3">Divalent-cation tolerance protein CutA</fullName>
    </recommendedName>
</protein>
<dbReference type="Gene3D" id="3.30.70.120">
    <property type="match status" value="1"/>
</dbReference>
<name>A0A0F9WN94_9ZZZZ</name>
<dbReference type="InterPro" id="IPR011322">
    <property type="entry name" value="N-reg_PII-like_a/b"/>
</dbReference>
<dbReference type="SUPFAM" id="SSF54913">
    <property type="entry name" value="GlnB-like"/>
    <property type="match status" value="1"/>
</dbReference>
<dbReference type="InterPro" id="IPR015867">
    <property type="entry name" value="N-reg_PII/ATP_PRibTrfase_C"/>
</dbReference>
<dbReference type="GO" id="GO:0005507">
    <property type="term" value="F:copper ion binding"/>
    <property type="evidence" value="ECO:0007669"/>
    <property type="project" value="TreeGrafter"/>
</dbReference>
<dbReference type="PANTHER" id="PTHR23419">
    <property type="entry name" value="DIVALENT CATION TOLERANCE CUTA-RELATED"/>
    <property type="match status" value="1"/>
</dbReference>
<evidence type="ECO:0000256" key="1">
    <source>
        <dbReference type="ARBA" id="ARBA00010169"/>
    </source>
</evidence>
<evidence type="ECO:0000313" key="2">
    <source>
        <dbReference type="EMBL" id="KKN87611.1"/>
    </source>
</evidence>